<evidence type="ECO:0000313" key="4">
    <source>
        <dbReference type="EMBL" id="KAK3685422.1"/>
    </source>
</evidence>
<evidence type="ECO:0008006" key="6">
    <source>
        <dbReference type="Google" id="ProtNLM"/>
    </source>
</evidence>
<keyword evidence="3" id="KW-0732">Signal</keyword>
<dbReference type="EMBL" id="JAULSO010000003">
    <property type="protein sequence ID" value="KAK3685422.1"/>
    <property type="molecule type" value="Genomic_DNA"/>
</dbReference>
<evidence type="ECO:0000256" key="2">
    <source>
        <dbReference type="SAM" id="Phobius"/>
    </source>
</evidence>
<name>A0AAE0X5L9_9PEZI</name>
<keyword evidence="5" id="KW-1185">Reference proteome</keyword>
<feature type="transmembrane region" description="Helical" evidence="2">
    <location>
        <begin position="223"/>
        <end position="244"/>
    </location>
</feature>
<evidence type="ECO:0000256" key="3">
    <source>
        <dbReference type="SAM" id="SignalP"/>
    </source>
</evidence>
<keyword evidence="2" id="KW-0472">Membrane</keyword>
<feature type="chain" id="PRO_5042048431" description="Lpxtg-domain-containing protein" evidence="3">
    <location>
        <begin position="22"/>
        <end position="504"/>
    </location>
</feature>
<dbReference type="Proteomes" id="UP001270362">
    <property type="component" value="Unassembled WGS sequence"/>
</dbReference>
<evidence type="ECO:0000256" key="1">
    <source>
        <dbReference type="SAM" id="MobiDB-lite"/>
    </source>
</evidence>
<dbReference type="AlphaFoldDB" id="A0AAE0X5L9"/>
<feature type="compositionally biased region" description="Basic and acidic residues" evidence="1">
    <location>
        <begin position="419"/>
        <end position="435"/>
    </location>
</feature>
<feature type="compositionally biased region" description="Low complexity" evidence="1">
    <location>
        <begin position="472"/>
        <end position="482"/>
    </location>
</feature>
<sequence>MWTGTARLSVAVAGFAPLASALLVTSGSPCATYCGNQPTTGGVDMACKASDYSMNAAGIVFETCVKCETTSTFANKNESDLGSLLYNLRYNMGWCLFGDLGNKDAGSNPCTTKFACEPLKQAIEWNNYTNSGNALDYCQKWDSTEVARCQSCLASLPEDGYFLNNYVTMLEAACEQKPAVGSTISIAGDPFTSGTPVSIVTPSPTYASVPTPDYGPVSLGARVGIAFGALAAILAIVGFCIVCNGKRRRRRFLRELEQRHHAEGYPHPKTRYGHGGSAGTDMFETPVSQRPLRSWDESPVSAHTEPIERGLPRYFSPYSSTYNSPVSANDGGHSMGGGMAWPAPHPQQLDHIMQSHSPAYGSPPHPQWPGPTQEHLMMQMHHERRQNEIAIGLALGGDEASLRSKPSNPAMGSAGGHASEGKGKDRDEYEMHEVESPYNSSGGGSDKSKLRMPVEPDAPVLHHPGFGRVHGSRPGTGSTGSSNGNGKGAIGGLTEDDARRGYAL</sequence>
<reference evidence="4" key="2">
    <citation type="submission" date="2023-06" db="EMBL/GenBank/DDBJ databases">
        <authorList>
            <consortium name="Lawrence Berkeley National Laboratory"/>
            <person name="Haridas S."/>
            <person name="Hensen N."/>
            <person name="Bonometti L."/>
            <person name="Westerberg I."/>
            <person name="Brannstrom I.O."/>
            <person name="Guillou S."/>
            <person name="Cros-Aarteil S."/>
            <person name="Calhoun S."/>
            <person name="Kuo A."/>
            <person name="Mondo S."/>
            <person name="Pangilinan J."/>
            <person name="Riley R."/>
            <person name="Labutti K."/>
            <person name="Andreopoulos B."/>
            <person name="Lipzen A."/>
            <person name="Chen C."/>
            <person name="Yanf M."/>
            <person name="Daum C."/>
            <person name="Ng V."/>
            <person name="Clum A."/>
            <person name="Steindorff A."/>
            <person name="Ohm R."/>
            <person name="Martin F."/>
            <person name="Silar P."/>
            <person name="Natvig D."/>
            <person name="Lalanne C."/>
            <person name="Gautier V."/>
            <person name="Ament-Velasquez S.L."/>
            <person name="Kruys A."/>
            <person name="Hutchinson M.I."/>
            <person name="Powell A.J."/>
            <person name="Barry K."/>
            <person name="Miller A.N."/>
            <person name="Grigoriev I.V."/>
            <person name="Debuchy R."/>
            <person name="Gladieux P."/>
            <person name="Thoren M.H."/>
            <person name="Johannesson H."/>
        </authorList>
    </citation>
    <scope>NUCLEOTIDE SEQUENCE</scope>
    <source>
        <strain evidence="4">CBS 314.62</strain>
    </source>
</reference>
<organism evidence="4 5">
    <name type="scientific">Podospora appendiculata</name>
    <dbReference type="NCBI Taxonomy" id="314037"/>
    <lineage>
        <taxon>Eukaryota</taxon>
        <taxon>Fungi</taxon>
        <taxon>Dikarya</taxon>
        <taxon>Ascomycota</taxon>
        <taxon>Pezizomycotina</taxon>
        <taxon>Sordariomycetes</taxon>
        <taxon>Sordariomycetidae</taxon>
        <taxon>Sordariales</taxon>
        <taxon>Podosporaceae</taxon>
        <taxon>Podospora</taxon>
    </lineage>
</organism>
<feature type="signal peptide" evidence="3">
    <location>
        <begin position="1"/>
        <end position="21"/>
    </location>
</feature>
<keyword evidence="2" id="KW-0812">Transmembrane</keyword>
<protein>
    <recommendedName>
        <fullName evidence="6">Lpxtg-domain-containing protein</fullName>
    </recommendedName>
</protein>
<feature type="region of interest" description="Disordered" evidence="1">
    <location>
        <begin position="399"/>
        <end position="504"/>
    </location>
</feature>
<gene>
    <name evidence="4" type="ORF">B0T22DRAFT_482398</name>
</gene>
<evidence type="ECO:0000313" key="5">
    <source>
        <dbReference type="Proteomes" id="UP001270362"/>
    </source>
</evidence>
<comment type="caution">
    <text evidence="4">The sequence shown here is derived from an EMBL/GenBank/DDBJ whole genome shotgun (WGS) entry which is preliminary data.</text>
</comment>
<proteinExistence type="predicted"/>
<reference evidence="4" key="1">
    <citation type="journal article" date="2023" name="Mol. Phylogenet. Evol.">
        <title>Genome-scale phylogeny and comparative genomics of the fungal order Sordariales.</title>
        <authorList>
            <person name="Hensen N."/>
            <person name="Bonometti L."/>
            <person name="Westerberg I."/>
            <person name="Brannstrom I.O."/>
            <person name="Guillou S."/>
            <person name="Cros-Aarteil S."/>
            <person name="Calhoun S."/>
            <person name="Haridas S."/>
            <person name="Kuo A."/>
            <person name="Mondo S."/>
            <person name="Pangilinan J."/>
            <person name="Riley R."/>
            <person name="LaButti K."/>
            <person name="Andreopoulos B."/>
            <person name="Lipzen A."/>
            <person name="Chen C."/>
            <person name="Yan M."/>
            <person name="Daum C."/>
            <person name="Ng V."/>
            <person name="Clum A."/>
            <person name="Steindorff A."/>
            <person name="Ohm R.A."/>
            <person name="Martin F."/>
            <person name="Silar P."/>
            <person name="Natvig D.O."/>
            <person name="Lalanne C."/>
            <person name="Gautier V."/>
            <person name="Ament-Velasquez S.L."/>
            <person name="Kruys A."/>
            <person name="Hutchinson M.I."/>
            <person name="Powell A.J."/>
            <person name="Barry K."/>
            <person name="Miller A.N."/>
            <person name="Grigoriev I.V."/>
            <person name="Debuchy R."/>
            <person name="Gladieux P."/>
            <person name="Hiltunen Thoren M."/>
            <person name="Johannesson H."/>
        </authorList>
    </citation>
    <scope>NUCLEOTIDE SEQUENCE</scope>
    <source>
        <strain evidence="4">CBS 314.62</strain>
    </source>
</reference>
<accession>A0AAE0X5L9</accession>
<keyword evidence="2" id="KW-1133">Transmembrane helix</keyword>